<dbReference type="Proteomes" id="UP000693970">
    <property type="component" value="Unassembled WGS sequence"/>
</dbReference>
<protein>
    <submittedName>
        <fullName evidence="2">Uncharacterized protein</fullName>
    </submittedName>
</protein>
<feature type="compositionally biased region" description="Basic and acidic residues" evidence="1">
    <location>
        <begin position="318"/>
        <end position="330"/>
    </location>
</feature>
<feature type="compositionally biased region" description="Polar residues" evidence="1">
    <location>
        <begin position="879"/>
        <end position="897"/>
    </location>
</feature>
<accession>A0A9K3KQF8</accession>
<feature type="compositionally biased region" description="Polar residues" evidence="1">
    <location>
        <begin position="529"/>
        <end position="541"/>
    </location>
</feature>
<feature type="region of interest" description="Disordered" evidence="1">
    <location>
        <begin position="582"/>
        <end position="638"/>
    </location>
</feature>
<feature type="compositionally biased region" description="Polar residues" evidence="1">
    <location>
        <begin position="604"/>
        <end position="615"/>
    </location>
</feature>
<feature type="compositionally biased region" description="Polar residues" evidence="1">
    <location>
        <begin position="48"/>
        <end position="75"/>
    </location>
</feature>
<feature type="compositionally biased region" description="Polar residues" evidence="1">
    <location>
        <begin position="914"/>
        <end position="929"/>
    </location>
</feature>
<name>A0A9K3KQF8_9STRA</name>
<dbReference type="EMBL" id="JAGRRH010000020">
    <property type="protein sequence ID" value="KAG7347975.1"/>
    <property type="molecule type" value="Genomic_DNA"/>
</dbReference>
<evidence type="ECO:0000313" key="2">
    <source>
        <dbReference type="EMBL" id="KAG7347975.1"/>
    </source>
</evidence>
<feature type="region of interest" description="Disordered" evidence="1">
    <location>
        <begin position="445"/>
        <end position="568"/>
    </location>
</feature>
<feature type="compositionally biased region" description="Polar residues" evidence="1">
    <location>
        <begin position="303"/>
        <end position="317"/>
    </location>
</feature>
<feature type="compositionally biased region" description="Polar residues" evidence="1">
    <location>
        <begin position="488"/>
        <end position="497"/>
    </location>
</feature>
<sequence length="929" mass="101900">MSSAEVGHTSGGGSVPLASSNNTMGSSSAVDISQQQQQQKAPPGPAQYHNQTYNNNMGPTSTHPVPNSQYPSRNGSPIMRPPSSASTASASSYHTATTAKAGQYPPHLQQIPNSMTRFHNSNTPPVGFPPHGHHHPSGPPPPPNGHYNHPQGHGGGGLIRPTGRYPMPPRSNRGAGSTGMHMVRSGRHISSNTYHPQYHGGGPPPPHHYPQQHPNYGPMAPHYEYHPTNYPYPEQHQQHAPHHGNLPQQPTAPSPMQTDADNQPNRENQNMHPIAESQKDIQEEEQLTASGSDEVQPPDFEQRNSSGSDDQTVSSQRNEQDTGLRPEDAQQHQQHRHHQYNHQEHPGAPPYAAGGHSAPQQYPHHPGYHPREQQHYHQSYPAHQPYYGNPQQHHGAMYGQHGTSYAKRYESYHQGVAAAQGNSPPPPQQPVMPYHPSEYHLGPPAAAGHHGQHYPMQPQEHYQGHHGYVPPPQGAFQLPSYTARPGSYNPSPETTSEAHAIRGSPSPPPHPPVPSPQKKPTILDKTGQPILSSESSESNKTALGERAQNEASGVEPPAKTSGKKEDATADAASILLQLGAPVLKPGDAENENPQIRSDNEQSKQHSIPQSVQGSHSMDEASEMTHPDLTSEPSQDSLEQTMQNRVLDTEFPCPIPSKYPTRLCLPYDGAKLNSLHCYLRSDLLEIFVVQKSPHKSPTHSPHSSIGRVGLRCVHCAMNRRCRDDREEAPMAVFYPKSVAEIYRLVTSWQRCHLRKCRNLPPAVRGKWLELRESDKSRGKTHYWVTSAKEIGLRDCQGRAGGIRFAPDLDGDQLPPQTRPATYIPEPEEDTVPSKRPPRAPVQSLVPPEEPMHSNLSKKVNDNDDYPPSMGDRRTSRMKLPTQNLAVAPSSSFQESIVSHDQAITDPPGTKADCAGSSQEYPKSAGTSVVL</sequence>
<feature type="compositionally biased region" description="Pro residues" evidence="1">
    <location>
        <begin position="505"/>
        <end position="517"/>
    </location>
</feature>
<dbReference type="OrthoDB" id="48839at2759"/>
<feature type="compositionally biased region" description="Low complexity" evidence="1">
    <location>
        <begin position="83"/>
        <end position="101"/>
    </location>
</feature>
<feature type="compositionally biased region" description="Polar residues" evidence="1">
    <location>
        <begin position="17"/>
        <end position="33"/>
    </location>
</feature>
<gene>
    <name evidence="2" type="ORF">IV203_016680</name>
</gene>
<dbReference type="AlphaFoldDB" id="A0A9K3KQF8"/>
<feature type="compositionally biased region" description="Polar residues" evidence="1">
    <location>
        <begin position="246"/>
        <end position="271"/>
    </location>
</feature>
<feature type="region of interest" description="Disordered" evidence="1">
    <location>
        <begin position="800"/>
        <end position="929"/>
    </location>
</feature>
<feature type="region of interest" description="Disordered" evidence="1">
    <location>
        <begin position="1"/>
        <end position="398"/>
    </location>
</feature>
<proteinExistence type="predicted"/>
<evidence type="ECO:0000256" key="1">
    <source>
        <dbReference type="SAM" id="MobiDB-lite"/>
    </source>
</evidence>
<evidence type="ECO:0000313" key="3">
    <source>
        <dbReference type="Proteomes" id="UP000693970"/>
    </source>
</evidence>
<reference evidence="2" key="2">
    <citation type="submission" date="2021-04" db="EMBL/GenBank/DDBJ databases">
        <authorList>
            <person name="Podell S."/>
        </authorList>
    </citation>
    <scope>NUCLEOTIDE SEQUENCE</scope>
    <source>
        <strain evidence="2">Hildebrandi</strain>
    </source>
</reference>
<comment type="caution">
    <text evidence="2">The sequence shown here is derived from an EMBL/GenBank/DDBJ whole genome shotgun (WGS) entry which is preliminary data.</text>
</comment>
<reference evidence="2" key="1">
    <citation type="journal article" date="2021" name="Sci. Rep.">
        <title>Diploid genomic architecture of Nitzschia inconspicua, an elite biomass production diatom.</title>
        <authorList>
            <person name="Oliver A."/>
            <person name="Podell S."/>
            <person name="Pinowska A."/>
            <person name="Traller J.C."/>
            <person name="Smith S.R."/>
            <person name="McClure R."/>
            <person name="Beliaev A."/>
            <person name="Bohutskyi P."/>
            <person name="Hill E.A."/>
            <person name="Rabines A."/>
            <person name="Zheng H."/>
            <person name="Allen L.Z."/>
            <person name="Kuo A."/>
            <person name="Grigoriev I.V."/>
            <person name="Allen A.E."/>
            <person name="Hazlebeck D."/>
            <person name="Allen E.E."/>
        </authorList>
    </citation>
    <scope>NUCLEOTIDE SEQUENCE</scope>
    <source>
        <strain evidence="2">Hildebrandi</strain>
    </source>
</reference>
<organism evidence="2 3">
    <name type="scientific">Nitzschia inconspicua</name>
    <dbReference type="NCBI Taxonomy" id="303405"/>
    <lineage>
        <taxon>Eukaryota</taxon>
        <taxon>Sar</taxon>
        <taxon>Stramenopiles</taxon>
        <taxon>Ochrophyta</taxon>
        <taxon>Bacillariophyta</taxon>
        <taxon>Bacillariophyceae</taxon>
        <taxon>Bacillariophycidae</taxon>
        <taxon>Bacillariales</taxon>
        <taxon>Bacillariaceae</taxon>
        <taxon>Nitzschia</taxon>
    </lineage>
</organism>
<feature type="compositionally biased region" description="Basic and acidic residues" evidence="1">
    <location>
        <begin position="616"/>
        <end position="625"/>
    </location>
</feature>
<keyword evidence="3" id="KW-1185">Reference proteome</keyword>
<feature type="compositionally biased region" description="Low complexity" evidence="1">
    <location>
        <begin position="209"/>
        <end position="218"/>
    </location>
</feature>
<feature type="compositionally biased region" description="Polar residues" evidence="1">
    <location>
        <begin position="110"/>
        <end position="123"/>
    </location>
</feature>